<dbReference type="Proteomes" id="UP000295674">
    <property type="component" value="Unassembled WGS sequence"/>
</dbReference>
<gene>
    <name evidence="2" type="ORF">E1181_25405</name>
</gene>
<accession>A0A4R4V7V6</accession>
<feature type="non-terminal residue" evidence="2">
    <location>
        <position position="122"/>
    </location>
</feature>
<evidence type="ECO:0008006" key="4">
    <source>
        <dbReference type="Google" id="ProtNLM"/>
    </source>
</evidence>
<evidence type="ECO:0000313" key="2">
    <source>
        <dbReference type="EMBL" id="TDD01339.1"/>
    </source>
</evidence>
<name>A0A4R4V7V6_9PSEU</name>
<keyword evidence="1" id="KW-1133">Transmembrane helix</keyword>
<reference evidence="2 3" key="1">
    <citation type="submission" date="2019-03" db="EMBL/GenBank/DDBJ databases">
        <title>Draft genome sequences of novel Actinobacteria.</title>
        <authorList>
            <person name="Sahin N."/>
            <person name="Ay H."/>
            <person name="Saygin H."/>
        </authorList>
    </citation>
    <scope>NUCLEOTIDE SEQUENCE [LARGE SCALE GENOMIC DNA]</scope>
    <source>
        <strain evidence="2 3">16K309</strain>
    </source>
</reference>
<keyword evidence="1" id="KW-0812">Transmembrane</keyword>
<comment type="caution">
    <text evidence="2">The sequence shown here is derived from an EMBL/GenBank/DDBJ whole genome shotgun (WGS) entry which is preliminary data.</text>
</comment>
<organism evidence="2 3">
    <name type="scientific">Saccharopolyspora terrae</name>
    <dbReference type="NCBI Taxonomy" id="2530384"/>
    <lineage>
        <taxon>Bacteria</taxon>
        <taxon>Bacillati</taxon>
        <taxon>Actinomycetota</taxon>
        <taxon>Actinomycetes</taxon>
        <taxon>Pseudonocardiales</taxon>
        <taxon>Pseudonocardiaceae</taxon>
        <taxon>Saccharopolyspora</taxon>
    </lineage>
</organism>
<sequence>MKTNQIRRDWNAQQRPVISSARRGPVAPRRSWKRLIIPLLVAVVVLPVVFAGWLWFHVDSSVRRIDAFPDYPGRPEAAAGTNWLVVGSDSREGLDPETAAGLHVGDADGQRTDTILLAHLPD</sequence>
<feature type="transmembrane region" description="Helical" evidence="1">
    <location>
        <begin position="35"/>
        <end position="56"/>
    </location>
</feature>
<protein>
    <recommendedName>
        <fullName evidence="4">LytR family transcriptional regulator</fullName>
    </recommendedName>
</protein>
<evidence type="ECO:0000313" key="3">
    <source>
        <dbReference type="Proteomes" id="UP000295674"/>
    </source>
</evidence>
<proteinExistence type="predicted"/>
<dbReference type="AlphaFoldDB" id="A0A4R4V7V6"/>
<dbReference type="Gene3D" id="3.30.420.590">
    <property type="match status" value="1"/>
</dbReference>
<keyword evidence="1" id="KW-0472">Membrane</keyword>
<evidence type="ECO:0000256" key="1">
    <source>
        <dbReference type="SAM" id="Phobius"/>
    </source>
</evidence>
<dbReference type="EMBL" id="SMKS01000063">
    <property type="protein sequence ID" value="TDD01339.1"/>
    <property type="molecule type" value="Genomic_DNA"/>
</dbReference>
<keyword evidence="3" id="KW-1185">Reference proteome</keyword>